<evidence type="ECO:0000256" key="2">
    <source>
        <dbReference type="ARBA" id="ARBA00006434"/>
    </source>
</evidence>
<dbReference type="InterPro" id="IPR038377">
    <property type="entry name" value="Na/Glc_symporter_sf"/>
</dbReference>
<evidence type="ECO:0000256" key="6">
    <source>
        <dbReference type="RuleBase" id="RU362091"/>
    </source>
</evidence>
<evidence type="ECO:0000313" key="11">
    <source>
        <dbReference type="Proteomes" id="UP000283765"/>
    </source>
</evidence>
<dbReference type="Proteomes" id="UP000283765">
    <property type="component" value="Unassembled WGS sequence"/>
</dbReference>
<keyword evidence="5 7" id="KW-0472">Membrane</keyword>
<feature type="transmembrane region" description="Helical" evidence="7">
    <location>
        <begin position="49"/>
        <end position="70"/>
    </location>
</feature>
<feature type="transmembrane region" description="Helical" evidence="7">
    <location>
        <begin position="133"/>
        <end position="155"/>
    </location>
</feature>
<evidence type="ECO:0000313" key="9">
    <source>
        <dbReference type="EMBL" id="RGU27809.1"/>
    </source>
</evidence>
<feature type="transmembrane region" description="Helical" evidence="7">
    <location>
        <begin position="259"/>
        <end position="278"/>
    </location>
</feature>
<dbReference type="GO" id="GO:0005886">
    <property type="term" value="C:plasma membrane"/>
    <property type="evidence" value="ECO:0007669"/>
    <property type="project" value="TreeGrafter"/>
</dbReference>
<dbReference type="NCBIfam" id="TIGR00813">
    <property type="entry name" value="sss"/>
    <property type="match status" value="1"/>
</dbReference>
<feature type="transmembrane region" description="Helical" evidence="7">
    <location>
        <begin position="175"/>
        <end position="194"/>
    </location>
</feature>
<dbReference type="Proteomes" id="UP000266066">
    <property type="component" value="Unassembled WGS sequence"/>
</dbReference>
<evidence type="ECO:0000256" key="5">
    <source>
        <dbReference type="ARBA" id="ARBA00023136"/>
    </source>
</evidence>
<feature type="transmembrane region" description="Helical" evidence="7">
    <location>
        <begin position="563"/>
        <end position="582"/>
    </location>
</feature>
<dbReference type="NCBIfam" id="NF007790">
    <property type="entry name" value="PRK10484.1"/>
    <property type="match status" value="1"/>
</dbReference>
<feature type="transmembrane region" description="Helical" evidence="7">
    <location>
        <begin position="536"/>
        <end position="557"/>
    </location>
</feature>
<dbReference type="Pfam" id="PF00474">
    <property type="entry name" value="SSF"/>
    <property type="match status" value="1"/>
</dbReference>
<feature type="transmembrane region" description="Helical" evidence="7">
    <location>
        <begin position="490"/>
        <end position="509"/>
    </location>
</feature>
<evidence type="ECO:0000256" key="4">
    <source>
        <dbReference type="ARBA" id="ARBA00022989"/>
    </source>
</evidence>
<dbReference type="PANTHER" id="PTHR11819">
    <property type="entry name" value="SOLUTE CARRIER FAMILY 5"/>
    <property type="match status" value="1"/>
</dbReference>
<dbReference type="EMBL" id="QRUJ01000010">
    <property type="protein sequence ID" value="RGR53821.1"/>
    <property type="molecule type" value="Genomic_DNA"/>
</dbReference>
<sequence length="592" mass="64333">MYIFSIKLEDFMEHLVFTLVTFVLFTALVGIISGKIVKNSDDQKTAKGYFLAGNGLGGFFIAGSMLLTNLSAENLVGLSGQSYAANMSGMAWEATAVIATIIMAFVFLPMYLRKGYTTLPEFMEERYGVGVRRMVSILFLIGYLVIGIPVCLYAGAIAFEQIFDFATVFGISEGMALTILIVLVGIIGALYAVLGGMRAVAVSDTINGILLVLGSVLVVVFGFIAVGKLSGGGFIVGVKDVITSEPAKLNAIGGKNDPVPFACIFTGMLLANLFYWGTNQVLIQRALGAENLKEGQKGVLLSGFLKMMVPLLLVIPGVIAARLVPSLTSKDFAYPSLVARSLPWPAVGLFCAALFGSIISTYNSFLNAASTVFMIDIYKPIFNPNLSEEATVKLAKKIGWGFAAFAIIFTPFLDVLSTGLYDFGRSFTGFYNIPIITMVLVGMFSKKGSKLGAICATIFHIAFYACYKFIFPHIDTPFTNAVSGINYMYIYAISFVIMLVIIFVCSKIAPNTKVFDKSASRNDGYDMTAWKHKNAFAIWLVSFLVYEYFIFSPAGIATENKNVVRIAIVTAIFVIETIVLIVKEMNKRKKTA</sequence>
<dbReference type="GO" id="GO:0005412">
    <property type="term" value="F:D-glucose:sodium symporter activity"/>
    <property type="evidence" value="ECO:0007669"/>
    <property type="project" value="TreeGrafter"/>
</dbReference>
<comment type="subcellular location">
    <subcellularLocation>
        <location evidence="1">Membrane</location>
        <topology evidence="1">Multi-pass membrane protein</topology>
    </subcellularLocation>
</comment>
<evidence type="ECO:0000256" key="1">
    <source>
        <dbReference type="ARBA" id="ARBA00004141"/>
    </source>
</evidence>
<feature type="transmembrane region" description="Helical" evidence="7">
    <location>
        <begin position="15"/>
        <end position="37"/>
    </location>
</feature>
<comment type="caution">
    <text evidence="8">The sequence shown here is derived from an EMBL/GenBank/DDBJ whole genome shotgun (WGS) entry which is preliminary data.</text>
</comment>
<dbReference type="CDD" id="cd10328">
    <property type="entry name" value="SLC5sbd_YidK"/>
    <property type="match status" value="1"/>
</dbReference>
<dbReference type="InterPro" id="IPR018212">
    <property type="entry name" value="Na/solute_symporter_CS"/>
</dbReference>
<evidence type="ECO:0000256" key="3">
    <source>
        <dbReference type="ARBA" id="ARBA00022692"/>
    </source>
</evidence>
<feature type="transmembrane region" description="Helical" evidence="7">
    <location>
        <begin position="90"/>
        <end position="112"/>
    </location>
</feature>
<evidence type="ECO:0000313" key="8">
    <source>
        <dbReference type="EMBL" id="RGR53821.1"/>
    </source>
</evidence>
<dbReference type="Gene3D" id="1.20.1730.10">
    <property type="entry name" value="Sodium/glucose cotransporter"/>
    <property type="match status" value="1"/>
</dbReference>
<gene>
    <name evidence="9" type="ORF">DWW89_02775</name>
    <name evidence="8" type="ORF">DWY38_10035</name>
</gene>
<proteinExistence type="inferred from homology"/>
<dbReference type="AlphaFoldDB" id="A0A395V1M8"/>
<protein>
    <submittedName>
        <fullName evidence="8">Solute:sodium symporter family transporter</fullName>
    </submittedName>
</protein>
<reference evidence="10 11" key="1">
    <citation type="submission" date="2018-08" db="EMBL/GenBank/DDBJ databases">
        <title>A genome reference for cultivated species of the human gut microbiota.</title>
        <authorList>
            <person name="Zou Y."/>
            <person name="Xue W."/>
            <person name="Luo G."/>
        </authorList>
    </citation>
    <scope>NUCLEOTIDE SEQUENCE [LARGE SCALE GENOMIC DNA]</scope>
    <source>
        <strain evidence="9 11">AF17-27</strain>
        <strain evidence="8 10">AF25-15</strain>
    </source>
</reference>
<keyword evidence="3 7" id="KW-0812">Transmembrane</keyword>
<organism evidence="8 10">
    <name type="scientific">Agathobacter rectalis</name>
    <dbReference type="NCBI Taxonomy" id="39491"/>
    <lineage>
        <taxon>Bacteria</taxon>
        <taxon>Bacillati</taxon>
        <taxon>Bacillota</taxon>
        <taxon>Clostridia</taxon>
        <taxon>Lachnospirales</taxon>
        <taxon>Lachnospiraceae</taxon>
        <taxon>Agathobacter</taxon>
    </lineage>
</organism>
<comment type="similarity">
    <text evidence="2 6">Belongs to the sodium:solute symporter (SSF) (TC 2.A.21) family.</text>
</comment>
<keyword evidence="4 7" id="KW-1133">Transmembrane helix</keyword>
<feature type="transmembrane region" description="Helical" evidence="7">
    <location>
        <begin position="206"/>
        <end position="226"/>
    </location>
</feature>
<feature type="transmembrane region" description="Helical" evidence="7">
    <location>
        <begin position="451"/>
        <end position="470"/>
    </location>
</feature>
<dbReference type="InterPro" id="IPR001734">
    <property type="entry name" value="Na/solute_symporter"/>
</dbReference>
<dbReference type="EMBL" id="QRXR01000003">
    <property type="protein sequence ID" value="RGU27809.1"/>
    <property type="molecule type" value="Genomic_DNA"/>
</dbReference>
<dbReference type="PANTHER" id="PTHR11819:SF195">
    <property type="entry name" value="SODIUM_GLUCOSE COTRANSPORTER 4"/>
    <property type="match status" value="1"/>
</dbReference>
<feature type="transmembrane region" description="Helical" evidence="7">
    <location>
        <begin position="398"/>
        <end position="421"/>
    </location>
</feature>
<evidence type="ECO:0000313" key="10">
    <source>
        <dbReference type="Proteomes" id="UP000266066"/>
    </source>
</evidence>
<feature type="transmembrane region" description="Helical" evidence="7">
    <location>
        <begin position="344"/>
        <end position="377"/>
    </location>
</feature>
<feature type="transmembrane region" description="Helical" evidence="7">
    <location>
        <begin position="299"/>
        <end position="324"/>
    </location>
</feature>
<dbReference type="PROSITE" id="PS50283">
    <property type="entry name" value="NA_SOLUT_SYMP_3"/>
    <property type="match status" value="1"/>
</dbReference>
<feature type="transmembrane region" description="Helical" evidence="7">
    <location>
        <begin position="427"/>
        <end position="444"/>
    </location>
</feature>
<name>A0A395V1M8_9FIRM</name>
<accession>A0A395V1M8</accession>
<evidence type="ECO:0000256" key="7">
    <source>
        <dbReference type="SAM" id="Phobius"/>
    </source>
</evidence>
<dbReference type="PROSITE" id="PS00456">
    <property type="entry name" value="NA_SOLUT_SYMP_1"/>
    <property type="match status" value="1"/>
</dbReference>